<evidence type="ECO:0000256" key="3">
    <source>
        <dbReference type="SAM" id="MobiDB-lite"/>
    </source>
</evidence>
<dbReference type="SUPFAM" id="SSF110069">
    <property type="entry name" value="ApaG-like"/>
    <property type="match status" value="1"/>
</dbReference>
<feature type="domain" description="ApaG" evidence="4">
    <location>
        <begin position="293"/>
        <end position="414"/>
    </location>
</feature>
<dbReference type="InterPro" id="IPR036047">
    <property type="entry name" value="F-box-like_dom_sf"/>
</dbReference>
<sequence length="414" mass="46057">MGLEELEDLAVHLIISKLGPKDAAILACVNKKFSVSVSDDSLWFKFCSEDLDLSVPEDHLGYPTPSFKVTYQTWRESFRMYPWPLVKRAKKCWCALKIWMTMNFREVGATLRKGASEAEIKAVEDSLEVKLPLPARILYRFCDGQEITSAYYSGSGLGSPLGLIGGYSFYNHLVNVFLLPLSQVIMETEEFVRHLGFSSRFEYIVVAASSTYSEKWFFLNCTSGQLYVGTKNFPTIGEMIPCVPCNSGQQQDAMLLWLEEHGRRLHNGVIKLCEEGNVRSINLFPEALPLCSTAITNGVQVRASAVFVPELSDLLDDSEKYLFSYSIRMRLLPEGCNINCLSYSSCQLYWRRWIIHANDIVVSDVNGEAVVGEEHQQCAAAVLRSKDGSGNGWTAASDGAVEAGAEDGPVSSIN</sequence>
<dbReference type="OMA" id="DNEMIPC"/>
<dbReference type="Gene3D" id="2.60.40.1470">
    <property type="entry name" value="ApaG domain"/>
    <property type="match status" value="1"/>
</dbReference>
<dbReference type="Proteomes" id="UP000655225">
    <property type="component" value="Unassembled WGS sequence"/>
</dbReference>
<keyword evidence="6" id="KW-1185">Reference proteome</keyword>
<evidence type="ECO:0000256" key="2">
    <source>
        <dbReference type="ARBA" id="ARBA00022786"/>
    </source>
</evidence>
<dbReference type="SMART" id="SM00256">
    <property type="entry name" value="FBOX"/>
    <property type="match status" value="1"/>
</dbReference>
<feature type="region of interest" description="Disordered" evidence="3">
    <location>
        <begin position="390"/>
        <end position="414"/>
    </location>
</feature>
<evidence type="ECO:0000256" key="1">
    <source>
        <dbReference type="ARBA" id="ARBA00004906"/>
    </source>
</evidence>
<dbReference type="SUPFAM" id="SSF81383">
    <property type="entry name" value="F-box domain"/>
    <property type="match status" value="1"/>
</dbReference>
<accession>A0A834YL36</accession>
<keyword evidence="2" id="KW-0833">Ubl conjugation pathway</keyword>
<dbReference type="InterPro" id="IPR001810">
    <property type="entry name" value="F-box_dom"/>
</dbReference>
<evidence type="ECO:0000313" key="5">
    <source>
        <dbReference type="EMBL" id="KAF8388605.1"/>
    </source>
</evidence>
<organism evidence="5 6">
    <name type="scientific">Tetracentron sinense</name>
    <name type="common">Spur-leaf</name>
    <dbReference type="NCBI Taxonomy" id="13715"/>
    <lineage>
        <taxon>Eukaryota</taxon>
        <taxon>Viridiplantae</taxon>
        <taxon>Streptophyta</taxon>
        <taxon>Embryophyta</taxon>
        <taxon>Tracheophyta</taxon>
        <taxon>Spermatophyta</taxon>
        <taxon>Magnoliopsida</taxon>
        <taxon>Trochodendrales</taxon>
        <taxon>Trochodendraceae</taxon>
        <taxon>Tetracentron</taxon>
    </lineage>
</organism>
<comment type="caution">
    <text evidence="5">The sequence shown here is derived from an EMBL/GenBank/DDBJ whole genome shotgun (WGS) entry which is preliminary data.</text>
</comment>
<dbReference type="OrthoDB" id="2305498at2759"/>
<evidence type="ECO:0000259" key="4">
    <source>
        <dbReference type="PROSITE" id="PS51087"/>
    </source>
</evidence>
<gene>
    <name evidence="5" type="ORF">HHK36_027282</name>
</gene>
<dbReference type="EMBL" id="JABCRI010000020">
    <property type="protein sequence ID" value="KAF8388605.1"/>
    <property type="molecule type" value="Genomic_DNA"/>
</dbReference>
<proteinExistence type="predicted"/>
<dbReference type="Pfam" id="PF00646">
    <property type="entry name" value="F-box"/>
    <property type="match status" value="1"/>
</dbReference>
<comment type="pathway">
    <text evidence="1">Protein modification; protein ubiquitination.</text>
</comment>
<dbReference type="InterPro" id="IPR036767">
    <property type="entry name" value="ApaG_sf"/>
</dbReference>
<dbReference type="InterPro" id="IPR037883">
    <property type="entry name" value="Knr4/Smi1-like_sf"/>
</dbReference>
<dbReference type="Pfam" id="PF04379">
    <property type="entry name" value="DUF525"/>
    <property type="match status" value="1"/>
</dbReference>
<protein>
    <recommendedName>
        <fullName evidence="4">ApaG domain-containing protein</fullName>
    </recommendedName>
</protein>
<dbReference type="PANTHER" id="PTHR47463">
    <property type="entry name" value="F-BOX PROTEIN SKIP16"/>
    <property type="match status" value="1"/>
</dbReference>
<evidence type="ECO:0000313" key="6">
    <source>
        <dbReference type="Proteomes" id="UP000655225"/>
    </source>
</evidence>
<dbReference type="SUPFAM" id="SSF160631">
    <property type="entry name" value="SMI1/KNR4-like"/>
    <property type="match status" value="1"/>
</dbReference>
<reference evidence="5 6" key="1">
    <citation type="submission" date="2020-04" db="EMBL/GenBank/DDBJ databases">
        <title>Plant Genome Project.</title>
        <authorList>
            <person name="Zhang R.-G."/>
        </authorList>
    </citation>
    <scope>NUCLEOTIDE SEQUENCE [LARGE SCALE GENOMIC DNA]</scope>
    <source>
        <strain evidence="5">YNK0</strain>
        <tissue evidence="5">Leaf</tissue>
    </source>
</reference>
<dbReference type="InterPro" id="IPR007474">
    <property type="entry name" value="ApaG_domain"/>
</dbReference>
<dbReference type="PROSITE" id="PS51087">
    <property type="entry name" value="APAG"/>
    <property type="match status" value="1"/>
</dbReference>
<dbReference type="PANTHER" id="PTHR47463:SF2">
    <property type="entry name" value="F-BOX PROTEIN SKIP16"/>
    <property type="match status" value="1"/>
</dbReference>
<name>A0A834YL36_TETSI</name>
<dbReference type="AlphaFoldDB" id="A0A834YL36"/>